<accession>A0A833RU67</accession>
<sequence length="206" mass="24162">MKRICKETHHWMPDENTGKWIHSSQSVNLGSYWEAVKAVYAKGVIYWRCGEYLLWYDTKRDLAGSVMLPAIEGTIDVGVYASEIMFCRAWDGGIEVWRLTGGSRWDRLHATSWDGMLDAFDLCHSQSEMFFSRHNIIPVEFDGQFVYIVVRLRNRYSTPRLFRWETETGRTEDKGPINLRQTWYHTKVFKYANSMARVPQILNGTF</sequence>
<keyword evidence="2" id="KW-1185">Reference proteome</keyword>
<organism evidence="1 2">
    <name type="scientific">Carex littledalei</name>
    <dbReference type="NCBI Taxonomy" id="544730"/>
    <lineage>
        <taxon>Eukaryota</taxon>
        <taxon>Viridiplantae</taxon>
        <taxon>Streptophyta</taxon>
        <taxon>Embryophyta</taxon>
        <taxon>Tracheophyta</taxon>
        <taxon>Spermatophyta</taxon>
        <taxon>Magnoliopsida</taxon>
        <taxon>Liliopsida</taxon>
        <taxon>Poales</taxon>
        <taxon>Cyperaceae</taxon>
        <taxon>Cyperoideae</taxon>
        <taxon>Cariceae</taxon>
        <taxon>Carex</taxon>
        <taxon>Carex subgen. Euthyceras</taxon>
    </lineage>
</organism>
<evidence type="ECO:0000313" key="2">
    <source>
        <dbReference type="Proteomes" id="UP000623129"/>
    </source>
</evidence>
<evidence type="ECO:0000313" key="1">
    <source>
        <dbReference type="EMBL" id="KAF3340793.1"/>
    </source>
</evidence>
<gene>
    <name evidence="1" type="ORF">FCM35_KLT09637</name>
</gene>
<reference evidence="1" key="1">
    <citation type="submission" date="2020-01" db="EMBL/GenBank/DDBJ databases">
        <title>Genome sequence of Kobresia littledalei, the first chromosome-level genome in the family Cyperaceae.</title>
        <authorList>
            <person name="Qu G."/>
        </authorList>
    </citation>
    <scope>NUCLEOTIDE SEQUENCE</scope>
    <source>
        <strain evidence="1">C.B.Clarke</strain>
        <tissue evidence="1">Leaf</tissue>
    </source>
</reference>
<name>A0A833RU67_9POAL</name>
<comment type="caution">
    <text evidence="1">The sequence shown here is derived from an EMBL/GenBank/DDBJ whole genome shotgun (WGS) entry which is preliminary data.</text>
</comment>
<dbReference type="EMBL" id="SWLB01000002">
    <property type="protein sequence ID" value="KAF3340793.1"/>
    <property type="molecule type" value="Genomic_DNA"/>
</dbReference>
<protein>
    <submittedName>
        <fullName evidence="1">Putative F-box protein</fullName>
    </submittedName>
</protein>
<dbReference type="OrthoDB" id="765391at2759"/>
<dbReference type="AlphaFoldDB" id="A0A833RU67"/>
<proteinExistence type="predicted"/>
<dbReference type="Proteomes" id="UP000623129">
    <property type="component" value="Unassembled WGS sequence"/>
</dbReference>